<evidence type="ECO:0000313" key="4">
    <source>
        <dbReference type="EMBL" id="OGZ66157.1"/>
    </source>
</evidence>
<protein>
    <recommendedName>
        <fullName evidence="3">N-acetyltransferase domain-containing protein</fullName>
    </recommendedName>
</protein>
<evidence type="ECO:0000313" key="5">
    <source>
        <dbReference type="Proteomes" id="UP000178774"/>
    </source>
</evidence>
<keyword evidence="1" id="KW-0808">Transferase</keyword>
<dbReference type="AlphaFoldDB" id="A0A1G2HUK7"/>
<dbReference type="SUPFAM" id="SSF55729">
    <property type="entry name" value="Acyl-CoA N-acyltransferases (Nat)"/>
    <property type="match status" value="1"/>
</dbReference>
<dbReference type="Proteomes" id="UP000178774">
    <property type="component" value="Unassembled WGS sequence"/>
</dbReference>
<dbReference type="CDD" id="cd04301">
    <property type="entry name" value="NAT_SF"/>
    <property type="match status" value="1"/>
</dbReference>
<reference evidence="4 5" key="1">
    <citation type="journal article" date="2016" name="Nat. Commun.">
        <title>Thousands of microbial genomes shed light on interconnected biogeochemical processes in an aquifer system.</title>
        <authorList>
            <person name="Anantharaman K."/>
            <person name="Brown C.T."/>
            <person name="Hug L.A."/>
            <person name="Sharon I."/>
            <person name="Castelle C.J."/>
            <person name="Probst A.J."/>
            <person name="Thomas B.C."/>
            <person name="Singh A."/>
            <person name="Wilkins M.J."/>
            <person name="Karaoz U."/>
            <person name="Brodie E.L."/>
            <person name="Williams K.H."/>
            <person name="Hubbard S.S."/>
            <person name="Banfield J.F."/>
        </authorList>
    </citation>
    <scope>NUCLEOTIDE SEQUENCE [LARGE SCALE GENOMIC DNA]</scope>
</reference>
<dbReference type="EMBL" id="MHOP01000008">
    <property type="protein sequence ID" value="OGZ66157.1"/>
    <property type="molecule type" value="Genomic_DNA"/>
</dbReference>
<dbReference type="PANTHER" id="PTHR43877">
    <property type="entry name" value="AMINOALKYLPHOSPHONATE N-ACETYLTRANSFERASE-RELATED-RELATED"/>
    <property type="match status" value="1"/>
</dbReference>
<dbReference type="Pfam" id="PF13508">
    <property type="entry name" value="Acetyltransf_7"/>
    <property type="match status" value="1"/>
</dbReference>
<keyword evidence="2" id="KW-0012">Acyltransferase</keyword>
<evidence type="ECO:0000256" key="1">
    <source>
        <dbReference type="ARBA" id="ARBA00022679"/>
    </source>
</evidence>
<dbReference type="InterPro" id="IPR000182">
    <property type="entry name" value="GNAT_dom"/>
</dbReference>
<dbReference type="Gene3D" id="3.40.630.30">
    <property type="match status" value="1"/>
</dbReference>
<sequence>MIRNLEKKDAAAAALLIVQLTKNIVEPEKLAGRIEALVDASNCQWLVAELGGQVAGFGGLTWYAIPSKGLIAWVDELIVDEKFRRQGIAKLLMQELLAIARQNNIRQVKLTSTGGPASSLYESLGFIKKDQEYFIKK</sequence>
<accession>A0A1G2HUK7</accession>
<dbReference type="InterPro" id="IPR016181">
    <property type="entry name" value="Acyl_CoA_acyltransferase"/>
</dbReference>
<gene>
    <name evidence="4" type="ORF">A2822_03970</name>
</gene>
<proteinExistence type="predicted"/>
<dbReference type="PROSITE" id="PS51186">
    <property type="entry name" value="GNAT"/>
    <property type="match status" value="1"/>
</dbReference>
<dbReference type="GO" id="GO:0016747">
    <property type="term" value="F:acyltransferase activity, transferring groups other than amino-acyl groups"/>
    <property type="evidence" value="ECO:0007669"/>
    <property type="project" value="InterPro"/>
</dbReference>
<name>A0A1G2HUK7_9BACT</name>
<organism evidence="4 5">
    <name type="scientific">Candidatus Staskawiczbacteria bacterium RIFCSPHIGHO2_01_FULL_41_41</name>
    <dbReference type="NCBI Taxonomy" id="1802203"/>
    <lineage>
        <taxon>Bacteria</taxon>
        <taxon>Candidatus Staskawicziibacteriota</taxon>
    </lineage>
</organism>
<dbReference type="PANTHER" id="PTHR43877:SF1">
    <property type="entry name" value="ACETYLTRANSFERASE"/>
    <property type="match status" value="1"/>
</dbReference>
<evidence type="ECO:0000259" key="3">
    <source>
        <dbReference type="PROSITE" id="PS51186"/>
    </source>
</evidence>
<feature type="domain" description="N-acetyltransferase" evidence="3">
    <location>
        <begin position="1"/>
        <end position="137"/>
    </location>
</feature>
<comment type="caution">
    <text evidence="4">The sequence shown here is derived from an EMBL/GenBank/DDBJ whole genome shotgun (WGS) entry which is preliminary data.</text>
</comment>
<dbReference type="InterPro" id="IPR050832">
    <property type="entry name" value="Bact_Acetyltransf"/>
</dbReference>
<evidence type="ECO:0000256" key="2">
    <source>
        <dbReference type="ARBA" id="ARBA00023315"/>
    </source>
</evidence>